<dbReference type="InterPro" id="IPR055259">
    <property type="entry name" value="YkvP/CgeB_Glyco_trans-like"/>
</dbReference>
<dbReference type="EMBL" id="MT143629">
    <property type="protein sequence ID" value="QJA99112.1"/>
    <property type="molecule type" value="Genomic_DNA"/>
</dbReference>
<feature type="domain" description="Spore protein YkvP/CgeB glycosyl transferase-like" evidence="1">
    <location>
        <begin position="208"/>
        <end position="320"/>
    </location>
</feature>
<dbReference type="AlphaFoldDB" id="A0A6M3M014"/>
<accession>A0A6M3M014</accession>
<sequence>MTTYNSKDTVGANTRYYFEETLSQHCNLIQLGEGRSHDKRREEAVQNYLDRHGIKPDFVFSEEDTTGYKCGIQIDMHRTPYKQLAAMNKANYDIMFITYPSCPYAYIGTKHGPFKPVDPNLYQKTLNAKVIWSPHSVEPSIFYPTEESPVFDVAFLGDVGDPVYPLRTAIYNDLDKFCAVNKYRLLKRRRIRGTAATRKISKIVAENPTIYHPSLAGPIYAEALRRSRCFIFGCSIFKYPIKKWFEAGASRTLILADTPDGADRLHLEEWVTHIPIDKNNWRKRLKWALDNPKSADRIAHTWYERVIKYHINQVRAKEFIGHLERFLDDHD</sequence>
<reference evidence="2" key="1">
    <citation type="submission" date="2020-03" db="EMBL/GenBank/DDBJ databases">
        <title>The deep terrestrial virosphere.</title>
        <authorList>
            <person name="Holmfeldt K."/>
            <person name="Nilsson E."/>
            <person name="Simone D."/>
            <person name="Lopez-Fernandez M."/>
            <person name="Wu X."/>
            <person name="de Brujin I."/>
            <person name="Lundin D."/>
            <person name="Andersson A."/>
            <person name="Bertilsson S."/>
            <person name="Dopson M."/>
        </authorList>
    </citation>
    <scope>NUCLEOTIDE SEQUENCE</scope>
    <source>
        <strain evidence="2">MM171A01319</strain>
    </source>
</reference>
<evidence type="ECO:0000313" key="2">
    <source>
        <dbReference type="EMBL" id="QJA99112.1"/>
    </source>
</evidence>
<protein>
    <submittedName>
        <fullName evidence="2">Putative glycosyltransferase</fullName>
    </submittedName>
</protein>
<name>A0A6M3M014_9ZZZZ</name>
<proteinExistence type="predicted"/>
<evidence type="ECO:0000259" key="1">
    <source>
        <dbReference type="Pfam" id="PF13524"/>
    </source>
</evidence>
<organism evidence="2">
    <name type="scientific">viral metagenome</name>
    <dbReference type="NCBI Taxonomy" id="1070528"/>
    <lineage>
        <taxon>unclassified sequences</taxon>
        <taxon>metagenomes</taxon>
        <taxon>organismal metagenomes</taxon>
    </lineage>
</organism>
<dbReference type="Pfam" id="PF13524">
    <property type="entry name" value="Glyco_trans_1_2"/>
    <property type="match status" value="1"/>
</dbReference>
<dbReference type="GO" id="GO:0016740">
    <property type="term" value="F:transferase activity"/>
    <property type="evidence" value="ECO:0007669"/>
    <property type="project" value="UniProtKB-KW"/>
</dbReference>
<gene>
    <name evidence="2" type="ORF">MM171A01319_0015</name>
</gene>
<keyword evidence="2" id="KW-0808">Transferase</keyword>